<dbReference type="InterPro" id="IPR014729">
    <property type="entry name" value="Rossmann-like_a/b/a_fold"/>
</dbReference>
<evidence type="ECO:0000313" key="7">
    <source>
        <dbReference type="RefSeq" id="XP_015271936.1"/>
    </source>
</evidence>
<evidence type="ECO:0000256" key="2">
    <source>
        <dbReference type="ARBA" id="ARBA00022741"/>
    </source>
</evidence>
<accession>A0ABM1KDZ9</accession>
<dbReference type="Proteomes" id="UP000694871">
    <property type="component" value="Unplaced"/>
</dbReference>
<name>A0ABM1KDZ9_GEKJA</name>
<evidence type="ECO:0000256" key="4">
    <source>
        <dbReference type="SAM" id="MobiDB-lite"/>
    </source>
</evidence>
<feature type="region of interest" description="Disordered" evidence="4">
    <location>
        <begin position="79"/>
        <end position="103"/>
    </location>
</feature>
<sequence>MAAAASDYSYILSVSEEEARWKALNEYLSTRSYIQGFTFSQADVEVFRQLPSPPGDPHFHVVRWYRHIEAIYDGSNERHDSCQLQTSKSKRTQPPWSPPQGTKQPKLCLYNSLTRNKEVFQPQNGNMVTWYCCGPTVYDASHMGHARSYISFDILRRILRDYFKYDVFYCMNITDIDDKIIKRARQNYLFERYTEKRPSAAQLLEDVQKASEDMNKWWQQVIGTLFEPQYSVFSSTIIHNSGSSGGITKLEYEAPFVDYYGGLQRESKKAEAT</sequence>
<dbReference type="Gene3D" id="1.20.1050.130">
    <property type="match status" value="1"/>
</dbReference>
<keyword evidence="6" id="KW-1185">Reference proteome</keyword>
<reference evidence="7" key="1">
    <citation type="submission" date="2025-08" db="UniProtKB">
        <authorList>
            <consortium name="RefSeq"/>
        </authorList>
    </citation>
    <scope>IDENTIFICATION</scope>
</reference>
<evidence type="ECO:0000256" key="3">
    <source>
        <dbReference type="ARBA" id="ARBA00022840"/>
    </source>
</evidence>
<dbReference type="PANTHER" id="PTHR10890">
    <property type="entry name" value="CYSTEINYL-TRNA SYNTHETASE"/>
    <property type="match status" value="1"/>
</dbReference>
<proteinExistence type="predicted"/>
<feature type="domain" description="tRNA synthetases class I catalytic" evidence="5">
    <location>
        <begin position="120"/>
        <end position="196"/>
    </location>
</feature>
<organism evidence="6 7">
    <name type="scientific">Gekko japonicus</name>
    <name type="common">Schlegel's Japanese gecko</name>
    <dbReference type="NCBI Taxonomy" id="146911"/>
    <lineage>
        <taxon>Eukaryota</taxon>
        <taxon>Metazoa</taxon>
        <taxon>Chordata</taxon>
        <taxon>Craniata</taxon>
        <taxon>Vertebrata</taxon>
        <taxon>Euteleostomi</taxon>
        <taxon>Lepidosauria</taxon>
        <taxon>Squamata</taxon>
        <taxon>Bifurcata</taxon>
        <taxon>Gekkota</taxon>
        <taxon>Gekkonidae</taxon>
        <taxon>Gekkoninae</taxon>
        <taxon>Gekko</taxon>
    </lineage>
</organism>
<keyword evidence="3" id="KW-0067">ATP-binding</keyword>
<evidence type="ECO:0000259" key="5">
    <source>
        <dbReference type="Pfam" id="PF01406"/>
    </source>
</evidence>
<dbReference type="RefSeq" id="XP_015271936.1">
    <property type="nucleotide sequence ID" value="XM_015416450.1"/>
</dbReference>
<dbReference type="PANTHER" id="PTHR10890:SF3">
    <property type="entry name" value="CYSTEINE--TRNA LIGASE, CYTOPLASMIC"/>
    <property type="match status" value="1"/>
</dbReference>
<dbReference type="InterPro" id="IPR024909">
    <property type="entry name" value="Cys-tRNA/MSH_ligase"/>
</dbReference>
<protein>
    <submittedName>
        <fullName evidence="7">Cysteine--tRNA ligase, cytoplasmic-like</fullName>
    </submittedName>
</protein>
<dbReference type="GeneID" id="107114849"/>
<dbReference type="CDD" id="cd10310">
    <property type="entry name" value="GST_C_CysRS_N"/>
    <property type="match status" value="1"/>
</dbReference>
<keyword evidence="1" id="KW-0436">Ligase</keyword>
<dbReference type="Pfam" id="PF01406">
    <property type="entry name" value="tRNA-synt_1e"/>
    <property type="match status" value="1"/>
</dbReference>
<evidence type="ECO:0000256" key="1">
    <source>
        <dbReference type="ARBA" id="ARBA00022598"/>
    </source>
</evidence>
<gene>
    <name evidence="7" type="primary">LOC107114849</name>
</gene>
<dbReference type="Gene3D" id="3.40.50.620">
    <property type="entry name" value="HUPs"/>
    <property type="match status" value="1"/>
</dbReference>
<dbReference type="InterPro" id="IPR036282">
    <property type="entry name" value="Glutathione-S-Trfase_C_sf"/>
</dbReference>
<dbReference type="SUPFAM" id="SSF47616">
    <property type="entry name" value="GST C-terminal domain-like"/>
    <property type="match status" value="1"/>
</dbReference>
<evidence type="ECO:0000313" key="6">
    <source>
        <dbReference type="Proteomes" id="UP000694871"/>
    </source>
</evidence>
<keyword evidence="2" id="KW-0547">Nucleotide-binding</keyword>
<dbReference type="InterPro" id="IPR032678">
    <property type="entry name" value="tRNA-synt_1_cat_dom"/>
</dbReference>
<dbReference type="SUPFAM" id="SSF52374">
    <property type="entry name" value="Nucleotidylyl transferase"/>
    <property type="match status" value="1"/>
</dbReference>